<reference evidence="1 2" key="1">
    <citation type="submission" date="2020-09" db="EMBL/GenBank/DDBJ databases">
        <authorList>
            <person name="Kim M.K."/>
        </authorList>
    </citation>
    <scope>NUCLEOTIDE SEQUENCE [LARGE SCALE GENOMIC DNA]</scope>
    <source>
        <strain evidence="1 2">BT189</strain>
    </source>
</reference>
<sequence length="398" mass="44268">MPTVRGIRFRLAEALRQTADRLFVPPGGGSIRDIGLGKLGPAAPRALVVYVIHAMPYYVANKLESAPMLNEHSMYWEIAEMVRQLNERGYVVDFYDVFCPEPIDWPRYAAAFVQSDRLAECPPELPVKKVFYCTENHWAFQNLAEMTRIKAFRDRTGIWVRPERQTRISFSDEYADYITLLGTPFQGQLYSARPQRHQLDISVAAVPPHEPKNVPAARANFLWLGSGGAVLKGLDLAVEAFRTLPDAHLYIAGGIEREPRLWQWLKPLLETHANLHYLGWVDVGKPAFAKLANNCIGAVYPSASEGGGGAVAQLLHFGLIPIVTQTATVRAAHLGFEIPSQEPDAIIAAIREHVRTMLGWPEAELARRSAEVQAFAAAHHTRPAYAASFAALLDRMAL</sequence>
<name>A0ABR8JTC1_9BACT</name>
<gene>
    <name evidence="1" type="ORF">IC234_06570</name>
</gene>
<dbReference type="Proteomes" id="UP000606003">
    <property type="component" value="Unassembled WGS sequence"/>
</dbReference>
<evidence type="ECO:0000313" key="1">
    <source>
        <dbReference type="EMBL" id="MBD2721787.1"/>
    </source>
</evidence>
<accession>A0ABR8JTC1</accession>
<organism evidence="1 2">
    <name type="scientific">Hymenobacter armeniacus</name>
    <dbReference type="NCBI Taxonomy" id="2771358"/>
    <lineage>
        <taxon>Bacteria</taxon>
        <taxon>Pseudomonadati</taxon>
        <taxon>Bacteroidota</taxon>
        <taxon>Cytophagia</taxon>
        <taxon>Cytophagales</taxon>
        <taxon>Hymenobacteraceae</taxon>
        <taxon>Hymenobacter</taxon>
    </lineage>
</organism>
<dbReference type="Pfam" id="PF13692">
    <property type="entry name" value="Glyco_trans_1_4"/>
    <property type="match status" value="1"/>
</dbReference>
<keyword evidence="2" id="KW-1185">Reference proteome</keyword>
<dbReference type="RefSeq" id="WP_190923056.1">
    <property type="nucleotide sequence ID" value="NZ_JACXAC010000002.1"/>
</dbReference>
<dbReference type="EMBL" id="JACXAC010000002">
    <property type="protein sequence ID" value="MBD2721787.1"/>
    <property type="molecule type" value="Genomic_DNA"/>
</dbReference>
<evidence type="ECO:0000313" key="2">
    <source>
        <dbReference type="Proteomes" id="UP000606003"/>
    </source>
</evidence>
<comment type="caution">
    <text evidence="1">The sequence shown here is derived from an EMBL/GenBank/DDBJ whole genome shotgun (WGS) entry which is preliminary data.</text>
</comment>
<dbReference type="Gene3D" id="3.40.50.2000">
    <property type="entry name" value="Glycogen Phosphorylase B"/>
    <property type="match status" value="1"/>
</dbReference>
<proteinExistence type="predicted"/>
<dbReference type="SUPFAM" id="SSF53756">
    <property type="entry name" value="UDP-Glycosyltransferase/glycogen phosphorylase"/>
    <property type="match status" value="1"/>
</dbReference>
<protein>
    <submittedName>
        <fullName evidence="1">Glycosyltransferase</fullName>
    </submittedName>
</protein>